<evidence type="ECO:0000259" key="2">
    <source>
        <dbReference type="PROSITE" id="PS50853"/>
    </source>
</evidence>
<proteinExistence type="predicted"/>
<dbReference type="PROSITE" id="PS51257">
    <property type="entry name" value="PROKAR_LIPOPROTEIN"/>
    <property type="match status" value="1"/>
</dbReference>
<dbReference type="InterPro" id="IPR003961">
    <property type="entry name" value="FN3_dom"/>
</dbReference>
<accession>A0ABW2MSP8</accession>
<evidence type="ECO:0000256" key="1">
    <source>
        <dbReference type="SAM" id="SignalP"/>
    </source>
</evidence>
<evidence type="ECO:0000313" key="4">
    <source>
        <dbReference type="Proteomes" id="UP001596415"/>
    </source>
</evidence>
<comment type="caution">
    <text evidence="3">The sequence shown here is derived from an EMBL/GenBank/DDBJ whole genome shotgun (WGS) entry which is preliminary data.</text>
</comment>
<dbReference type="CDD" id="cd00063">
    <property type="entry name" value="FN3"/>
    <property type="match status" value="1"/>
</dbReference>
<dbReference type="PROSITE" id="PS50853">
    <property type="entry name" value="FN3"/>
    <property type="match status" value="1"/>
</dbReference>
<name>A0ABW2MSP8_9FLAO</name>
<keyword evidence="1" id="KW-0732">Signal</keyword>
<dbReference type="SUPFAM" id="SSF49265">
    <property type="entry name" value="Fibronectin type III"/>
    <property type="match status" value="1"/>
</dbReference>
<sequence length="425" mass="47371">MKKTQYLLFATLLLLATACGSDDEYSPSDNEDTERPSQVINVIASNITETSLELSWDAATDNVGVTGYKVFQDGLEINGNVSGTSYSVSELSAETNYTYYIIAFDAAGNQSQASNSIDAMTIEEPFGFRTNLSEMNLFTTTMADLEPASGVQLYELNTTLFTDYTTKQRLIKLPENGKLQYNGDDLLPSYPDETLIAKTFYYNIDDRDPSLGKKIIETRIFLKIDGIWEVGDYIWNESQTEATYTENGSEINISYIDTEGVTQDVEYLIPSKQDCFTCHNNNTITMPIGMKLRSMNFTPSYVGQNQLDFFISNGLLEGLASSNGIGTLADWTDTNLDINDRGRAYLDMNCAHCHNPNSASAGVSGMDLRLETPYPDTNIYQKRDGIQIRFGSTLEGYRMPVLGRTVVHEEAFTMLMEYLGQVTVP</sequence>
<organism evidence="3 4">
    <name type="scientific">Jejudonia soesokkakensis</name>
    <dbReference type="NCBI Taxonomy" id="1323432"/>
    <lineage>
        <taxon>Bacteria</taxon>
        <taxon>Pseudomonadati</taxon>
        <taxon>Bacteroidota</taxon>
        <taxon>Flavobacteriia</taxon>
        <taxon>Flavobacteriales</taxon>
        <taxon>Flavobacteriaceae</taxon>
        <taxon>Jejudonia</taxon>
    </lineage>
</organism>
<feature type="domain" description="Fibronectin type-III" evidence="2">
    <location>
        <begin position="35"/>
        <end position="125"/>
    </location>
</feature>
<feature type="signal peptide" evidence="1">
    <location>
        <begin position="1"/>
        <end position="21"/>
    </location>
</feature>
<keyword evidence="4" id="KW-1185">Reference proteome</keyword>
<dbReference type="RefSeq" id="WP_380216429.1">
    <property type="nucleotide sequence ID" value="NZ_JBHTBN010000001.1"/>
</dbReference>
<reference evidence="4" key="1">
    <citation type="journal article" date="2019" name="Int. J. Syst. Evol. Microbiol.">
        <title>The Global Catalogue of Microorganisms (GCM) 10K type strain sequencing project: providing services to taxonomists for standard genome sequencing and annotation.</title>
        <authorList>
            <consortium name="The Broad Institute Genomics Platform"/>
            <consortium name="The Broad Institute Genome Sequencing Center for Infectious Disease"/>
            <person name="Wu L."/>
            <person name="Ma J."/>
        </authorList>
    </citation>
    <scope>NUCLEOTIDE SEQUENCE [LARGE SCALE GENOMIC DNA]</scope>
    <source>
        <strain evidence="4">CGMCC 1.16306</strain>
    </source>
</reference>
<protein>
    <submittedName>
        <fullName evidence="3">Fibronectin type III domain-containing protein</fullName>
    </submittedName>
</protein>
<dbReference type="Gene3D" id="2.60.40.10">
    <property type="entry name" value="Immunoglobulins"/>
    <property type="match status" value="1"/>
</dbReference>
<evidence type="ECO:0000313" key="3">
    <source>
        <dbReference type="EMBL" id="MFC7356580.1"/>
    </source>
</evidence>
<dbReference type="EMBL" id="JBHTBN010000001">
    <property type="protein sequence ID" value="MFC7356580.1"/>
    <property type="molecule type" value="Genomic_DNA"/>
</dbReference>
<dbReference type="SMART" id="SM00060">
    <property type="entry name" value="FN3"/>
    <property type="match status" value="1"/>
</dbReference>
<dbReference type="Pfam" id="PF00041">
    <property type="entry name" value="fn3"/>
    <property type="match status" value="1"/>
</dbReference>
<dbReference type="Proteomes" id="UP001596415">
    <property type="component" value="Unassembled WGS sequence"/>
</dbReference>
<dbReference type="InterPro" id="IPR036116">
    <property type="entry name" value="FN3_sf"/>
</dbReference>
<feature type="chain" id="PRO_5045771864" evidence="1">
    <location>
        <begin position="22"/>
        <end position="425"/>
    </location>
</feature>
<gene>
    <name evidence="3" type="ORF">ACFQO1_02685</name>
</gene>
<dbReference type="InterPro" id="IPR013783">
    <property type="entry name" value="Ig-like_fold"/>
</dbReference>